<dbReference type="AlphaFoldDB" id="A0A1R3GZ74"/>
<organism evidence="1 2">
    <name type="scientific">Corchorus olitorius</name>
    <dbReference type="NCBI Taxonomy" id="93759"/>
    <lineage>
        <taxon>Eukaryota</taxon>
        <taxon>Viridiplantae</taxon>
        <taxon>Streptophyta</taxon>
        <taxon>Embryophyta</taxon>
        <taxon>Tracheophyta</taxon>
        <taxon>Spermatophyta</taxon>
        <taxon>Magnoliopsida</taxon>
        <taxon>eudicotyledons</taxon>
        <taxon>Gunneridae</taxon>
        <taxon>Pentapetalae</taxon>
        <taxon>rosids</taxon>
        <taxon>malvids</taxon>
        <taxon>Malvales</taxon>
        <taxon>Malvaceae</taxon>
        <taxon>Grewioideae</taxon>
        <taxon>Apeibeae</taxon>
        <taxon>Corchorus</taxon>
    </lineage>
</organism>
<evidence type="ECO:0000313" key="1">
    <source>
        <dbReference type="EMBL" id="OMO63306.1"/>
    </source>
</evidence>
<gene>
    <name evidence="1" type="ORF">COLO4_32566</name>
</gene>
<name>A0A1R3GZ74_9ROSI</name>
<reference evidence="2" key="1">
    <citation type="submission" date="2013-09" db="EMBL/GenBank/DDBJ databases">
        <title>Corchorus olitorius genome sequencing.</title>
        <authorList>
            <person name="Alam M."/>
            <person name="Haque M.S."/>
            <person name="Islam M.S."/>
            <person name="Emdad E.M."/>
            <person name="Islam M.M."/>
            <person name="Ahmed B."/>
            <person name="Halim A."/>
            <person name="Hossen Q.M.M."/>
            <person name="Hossain M.Z."/>
            <person name="Ahmed R."/>
            <person name="Khan M.M."/>
            <person name="Islam R."/>
            <person name="Rashid M.M."/>
            <person name="Khan S.A."/>
            <person name="Rahman M.S."/>
            <person name="Alam M."/>
            <person name="Yahiya A.S."/>
            <person name="Khan M.S."/>
            <person name="Azam M.S."/>
            <person name="Haque T."/>
            <person name="Lashkar M.Z.H."/>
            <person name="Akhand A.I."/>
            <person name="Morshed G."/>
            <person name="Roy S."/>
            <person name="Uddin K.S."/>
            <person name="Rabeya T."/>
            <person name="Hossain A.S."/>
            <person name="Chowdhury A."/>
            <person name="Snigdha A.R."/>
            <person name="Mortoza M.S."/>
            <person name="Matin S.A."/>
            <person name="Hoque S.M.E."/>
            <person name="Islam M.K."/>
            <person name="Roy D.K."/>
            <person name="Haider R."/>
            <person name="Moosa M.M."/>
            <person name="Elias S.M."/>
            <person name="Hasan A.M."/>
            <person name="Jahan S."/>
            <person name="Shafiuddin M."/>
            <person name="Mahmood N."/>
            <person name="Shommy N.S."/>
        </authorList>
    </citation>
    <scope>NUCLEOTIDE SEQUENCE [LARGE SCALE GENOMIC DNA]</scope>
    <source>
        <strain evidence="2">cv. O-4</strain>
    </source>
</reference>
<accession>A0A1R3GZ74</accession>
<dbReference type="Proteomes" id="UP000187203">
    <property type="component" value="Unassembled WGS sequence"/>
</dbReference>
<evidence type="ECO:0000313" key="2">
    <source>
        <dbReference type="Proteomes" id="UP000187203"/>
    </source>
</evidence>
<dbReference type="OrthoDB" id="10270380at2759"/>
<keyword evidence="2" id="KW-1185">Reference proteome</keyword>
<comment type="caution">
    <text evidence="1">The sequence shown here is derived from an EMBL/GenBank/DDBJ whole genome shotgun (WGS) entry which is preliminary data.</text>
</comment>
<sequence length="40" mass="4274">MSAEHRGGKGVYASHNHAAAFRVKLLALDNDGLPPRETDA</sequence>
<dbReference type="EMBL" id="AWUE01021134">
    <property type="protein sequence ID" value="OMO63306.1"/>
    <property type="molecule type" value="Genomic_DNA"/>
</dbReference>
<proteinExistence type="predicted"/>
<protein>
    <submittedName>
        <fullName evidence="1">Uncharacterized protein</fullName>
    </submittedName>
</protein>